<keyword evidence="3" id="KW-1185">Reference proteome</keyword>
<evidence type="ECO:0000313" key="3">
    <source>
        <dbReference type="Proteomes" id="UP000053815"/>
    </source>
</evidence>
<dbReference type="InterPro" id="IPR000477">
    <property type="entry name" value="RT_dom"/>
</dbReference>
<sequence>MNLSSPPPIKVLAYADDTLVVLRNPTEFTHLQDTINKYTLASNAALNYNKTQALSLSGKLHTNWISFLQDQGITSWHDNTASEPLTYLGFAICSSARQRAHYATSIISKLRSYCQLHSSRSLTYRGRVTIINALLFSKLWHVMRLFTFSALEIQQLQQIASTFINRGSKISRFSFTHLTLPLNQGGLKLINPATQANALQWRWLYFLIHPPQTSPLLMPSIPILRYTLNYILSTEEYPSYHWSLLLTVDRPHLVALAP</sequence>
<gene>
    <name evidence="2" type="ORF">MAM1_0003c00277</name>
</gene>
<dbReference type="OrthoDB" id="2426083at2759"/>
<name>A0A0C9MFY1_9FUNG</name>
<dbReference type="EMBL" id="DF836292">
    <property type="protein sequence ID" value="GAN00853.1"/>
    <property type="molecule type" value="Genomic_DNA"/>
</dbReference>
<feature type="domain" description="Reverse transcriptase" evidence="1">
    <location>
        <begin position="1"/>
        <end position="92"/>
    </location>
</feature>
<dbReference type="Proteomes" id="UP000053815">
    <property type="component" value="Unassembled WGS sequence"/>
</dbReference>
<dbReference type="AlphaFoldDB" id="A0A0C9MFY1"/>
<protein>
    <recommendedName>
        <fullName evidence="1">Reverse transcriptase domain-containing protein</fullName>
    </recommendedName>
</protein>
<dbReference type="PROSITE" id="PS50878">
    <property type="entry name" value="RT_POL"/>
    <property type="match status" value="1"/>
</dbReference>
<organism evidence="2">
    <name type="scientific">Mucor ambiguus</name>
    <dbReference type="NCBI Taxonomy" id="91626"/>
    <lineage>
        <taxon>Eukaryota</taxon>
        <taxon>Fungi</taxon>
        <taxon>Fungi incertae sedis</taxon>
        <taxon>Mucoromycota</taxon>
        <taxon>Mucoromycotina</taxon>
        <taxon>Mucoromycetes</taxon>
        <taxon>Mucorales</taxon>
        <taxon>Mucorineae</taxon>
        <taxon>Mucoraceae</taxon>
        <taxon>Mucor</taxon>
    </lineage>
</organism>
<evidence type="ECO:0000313" key="2">
    <source>
        <dbReference type="EMBL" id="GAN00853.1"/>
    </source>
</evidence>
<evidence type="ECO:0000259" key="1">
    <source>
        <dbReference type="PROSITE" id="PS50878"/>
    </source>
</evidence>
<proteinExistence type="predicted"/>
<dbReference type="STRING" id="91626.A0A0C9MFY1"/>
<reference evidence="2" key="1">
    <citation type="submission" date="2014-09" db="EMBL/GenBank/DDBJ databases">
        <title>Draft genome sequence of an oleaginous Mucoromycotina fungus Mucor ambiguus NBRC6742.</title>
        <authorList>
            <person name="Takeda I."/>
            <person name="Yamane N."/>
            <person name="Morita T."/>
            <person name="Tamano K."/>
            <person name="Machida M."/>
            <person name="Baker S."/>
            <person name="Koike H."/>
        </authorList>
    </citation>
    <scope>NUCLEOTIDE SEQUENCE</scope>
    <source>
        <strain evidence="2">NBRC 6742</strain>
    </source>
</reference>
<accession>A0A0C9MFY1</accession>